<evidence type="ECO:0000256" key="1">
    <source>
        <dbReference type="SAM" id="MobiDB-lite"/>
    </source>
</evidence>
<sequence>MMASYSSVLRGKEDKCFPPPHKLFPSHGFAMEEQKQKKKVQDFNFTGTGCEEQSTDGLKKVKVNWGNDSIFGTYGLSEHSSSSGLSSPFGSELGSTETDETESEEDEDFIAQLTRQMADYMLKDDDEEEDENDENRVLNSTPNTVQTSNTYGFAGNWSNYNTMEICYYNQESLGTYVKPVADSVNHQMKNSNTVFYSSDDLKRPIQVYHLKDQPTTTKQKPSNSRGKKVKGTTSESVQQLKTEKNNTQSSLTKNQTVGGHGQSGDKIHHLHSQHPVQGSGAGIRAIFLGGSGSINGSSGTGVFLPRTINNPNPLPTAKTEPKKKKSGNSTVLIPARVLQALQQHYNHMDALSQSNTCAVSPTHFPKNENETDNLVNEHSEDQTSVVNDQEMQLPQEWTY</sequence>
<feature type="region of interest" description="Disordered" evidence="1">
    <location>
        <begin position="306"/>
        <end position="328"/>
    </location>
</feature>
<organism evidence="2 3">
    <name type="scientific">Solanum verrucosum</name>
    <dbReference type="NCBI Taxonomy" id="315347"/>
    <lineage>
        <taxon>Eukaryota</taxon>
        <taxon>Viridiplantae</taxon>
        <taxon>Streptophyta</taxon>
        <taxon>Embryophyta</taxon>
        <taxon>Tracheophyta</taxon>
        <taxon>Spermatophyta</taxon>
        <taxon>Magnoliopsida</taxon>
        <taxon>eudicotyledons</taxon>
        <taxon>Gunneridae</taxon>
        <taxon>Pentapetalae</taxon>
        <taxon>asterids</taxon>
        <taxon>lamiids</taxon>
        <taxon>Solanales</taxon>
        <taxon>Solanaceae</taxon>
        <taxon>Solanoideae</taxon>
        <taxon>Solaneae</taxon>
        <taxon>Solanum</taxon>
    </lineage>
</organism>
<dbReference type="AlphaFoldDB" id="A0AAF0RCI3"/>
<name>A0AAF0RCI3_SOLVR</name>
<feature type="compositionally biased region" description="Acidic residues" evidence="1">
    <location>
        <begin position="97"/>
        <end position="106"/>
    </location>
</feature>
<feature type="region of interest" description="Disordered" evidence="1">
    <location>
        <begin position="1"/>
        <end position="21"/>
    </location>
</feature>
<dbReference type="EMBL" id="CP133617">
    <property type="protein sequence ID" value="WMV35936.1"/>
    <property type="molecule type" value="Genomic_DNA"/>
</dbReference>
<proteinExistence type="predicted"/>
<evidence type="ECO:0000313" key="3">
    <source>
        <dbReference type="Proteomes" id="UP001234989"/>
    </source>
</evidence>
<dbReference type="PANTHER" id="PTHR33356">
    <property type="entry name" value="TIP41-LIKE PROTEIN"/>
    <property type="match status" value="1"/>
</dbReference>
<evidence type="ECO:0000313" key="2">
    <source>
        <dbReference type="EMBL" id="WMV35936.1"/>
    </source>
</evidence>
<accession>A0AAF0RCI3</accession>
<feature type="region of interest" description="Disordered" evidence="1">
    <location>
        <begin position="77"/>
        <end position="106"/>
    </location>
</feature>
<feature type="region of interest" description="Disordered" evidence="1">
    <location>
        <begin position="125"/>
        <end position="144"/>
    </location>
</feature>
<dbReference type="PANTHER" id="PTHR33356:SF16">
    <property type="entry name" value="G PATCH DOMAIN PROTEIN"/>
    <property type="match status" value="1"/>
</dbReference>
<keyword evidence="3" id="KW-1185">Reference proteome</keyword>
<feature type="compositionally biased region" description="Polar residues" evidence="1">
    <location>
        <begin position="213"/>
        <end position="224"/>
    </location>
</feature>
<dbReference type="Proteomes" id="UP001234989">
    <property type="component" value="Chromosome 6"/>
</dbReference>
<feature type="region of interest" description="Disordered" evidence="1">
    <location>
        <begin position="211"/>
        <end position="277"/>
    </location>
</feature>
<reference evidence="2" key="1">
    <citation type="submission" date="2023-08" db="EMBL/GenBank/DDBJ databases">
        <title>A de novo genome assembly of Solanum verrucosum Schlechtendal, a Mexican diploid species geographically isolated from the other diploid A-genome species in potato relatives.</title>
        <authorList>
            <person name="Hosaka K."/>
        </authorList>
    </citation>
    <scope>NUCLEOTIDE SEQUENCE</scope>
    <source>
        <tissue evidence="2">Young leaves</tissue>
    </source>
</reference>
<gene>
    <name evidence="2" type="ORF">MTR67_029321</name>
</gene>
<feature type="compositionally biased region" description="Polar residues" evidence="1">
    <location>
        <begin position="231"/>
        <end position="257"/>
    </location>
</feature>
<protein>
    <submittedName>
        <fullName evidence="2">Uncharacterized protein</fullName>
    </submittedName>
</protein>
<feature type="compositionally biased region" description="Low complexity" evidence="1">
    <location>
        <begin position="77"/>
        <end position="96"/>
    </location>
</feature>